<protein>
    <submittedName>
        <fullName evidence="1">Uncharacterized protein</fullName>
    </submittedName>
</protein>
<name>A0AAX3J619_9GAMM</name>
<comment type="caution">
    <text evidence="1">The sequence shown here is derived from an EMBL/GenBank/DDBJ whole genome shotgun (WGS) entry which is preliminary data.</text>
</comment>
<accession>A0AAX3J619</accession>
<evidence type="ECO:0000313" key="2">
    <source>
        <dbReference type="Proteomes" id="UP000433737"/>
    </source>
</evidence>
<gene>
    <name evidence="1" type="ORF">PANT111_190003</name>
</gene>
<proteinExistence type="predicted"/>
<organism evidence="1 2">
    <name type="scientific">Pantoea brenneri</name>
    <dbReference type="NCBI Taxonomy" id="472694"/>
    <lineage>
        <taxon>Bacteria</taxon>
        <taxon>Pseudomonadati</taxon>
        <taxon>Pseudomonadota</taxon>
        <taxon>Gammaproteobacteria</taxon>
        <taxon>Enterobacterales</taxon>
        <taxon>Erwiniaceae</taxon>
        <taxon>Pantoea</taxon>
    </lineage>
</organism>
<sequence>MLSVTAPGKIERLECQTDYAFCNRAQRVKKAIAPAAEISKLRAINRFLCSSVGRTADC</sequence>
<dbReference type="Proteomes" id="UP000433737">
    <property type="component" value="Unassembled WGS sequence"/>
</dbReference>
<evidence type="ECO:0000313" key="1">
    <source>
        <dbReference type="EMBL" id="VXB85208.1"/>
    </source>
</evidence>
<dbReference type="AlphaFoldDB" id="A0AAX3J619"/>
<dbReference type="EMBL" id="CABWMH010000011">
    <property type="protein sequence ID" value="VXB85208.1"/>
    <property type="molecule type" value="Genomic_DNA"/>
</dbReference>
<reference evidence="1 2" key="1">
    <citation type="submission" date="2019-10" db="EMBL/GenBank/DDBJ databases">
        <authorList>
            <person name="Karimi E."/>
        </authorList>
    </citation>
    <scope>NUCLEOTIDE SEQUENCE [LARGE SCALE GENOMIC DNA]</scope>
    <source>
        <strain evidence="1">Pantoea sp. 111</strain>
    </source>
</reference>